<keyword evidence="2" id="KW-0472">Membrane</keyword>
<evidence type="ECO:0000256" key="1">
    <source>
        <dbReference type="SAM" id="MobiDB-lite"/>
    </source>
</evidence>
<feature type="compositionally biased region" description="Basic and acidic residues" evidence="1">
    <location>
        <begin position="22"/>
        <end position="32"/>
    </location>
</feature>
<keyword evidence="4" id="KW-1185">Reference proteome</keyword>
<feature type="region of interest" description="Disordered" evidence="1">
    <location>
        <begin position="1"/>
        <end position="38"/>
    </location>
</feature>
<feature type="transmembrane region" description="Helical" evidence="2">
    <location>
        <begin position="56"/>
        <end position="81"/>
    </location>
</feature>
<reference evidence="4" key="1">
    <citation type="submission" date="2017-11" db="EMBL/GenBank/DDBJ databases">
        <title>Otitis media/interna in a cat caused by the recently described species Corynebacterium provencense.</title>
        <authorList>
            <person name="Kittl S."/>
            <person name="Brodard I."/>
            <person name="Rychener L."/>
            <person name="Jores J."/>
            <person name="Roosje P."/>
            <person name="Gobeli Brawand S."/>
        </authorList>
    </citation>
    <scope>NUCLEOTIDE SEQUENCE [LARGE SCALE GENOMIC DNA]</scope>
    <source>
        <strain evidence="4">17KM38</strain>
    </source>
</reference>
<dbReference type="STRING" id="1737425.GCA_900049755_02433"/>
<dbReference type="Proteomes" id="UP000247696">
    <property type="component" value="Chromosome"/>
</dbReference>
<keyword evidence="2" id="KW-0812">Transmembrane</keyword>
<evidence type="ECO:0000313" key="3">
    <source>
        <dbReference type="EMBL" id="AWT26124.1"/>
    </source>
</evidence>
<sequence>MAENLPADTPDSGTGRSPASRGPDDGAPRDSDGIPDQLSVEDTIVTPLDRRDVYRFFWVANQVVLAVSAVVAVCAIVYGLAAGEPGAWVTGIGATVVSMQSVIGLLLARLGSDLKFAGRI</sequence>
<proteinExistence type="predicted"/>
<keyword evidence="2" id="KW-1133">Transmembrane helix</keyword>
<feature type="transmembrane region" description="Helical" evidence="2">
    <location>
        <begin position="87"/>
        <end position="110"/>
    </location>
</feature>
<protein>
    <submittedName>
        <fullName evidence="3">Uncharacterized protein</fullName>
    </submittedName>
</protein>
<accession>A0A2Z3YU51</accession>
<gene>
    <name evidence="3" type="ORF">Csp1_13320</name>
</gene>
<evidence type="ECO:0000313" key="4">
    <source>
        <dbReference type="Proteomes" id="UP000247696"/>
    </source>
</evidence>
<evidence type="ECO:0000256" key="2">
    <source>
        <dbReference type="SAM" id="Phobius"/>
    </source>
</evidence>
<name>A0A2Z3YU51_9CORY</name>
<dbReference type="AlphaFoldDB" id="A0A2Z3YU51"/>
<organism evidence="3 4">
    <name type="scientific">Corynebacterium provencense</name>
    <dbReference type="NCBI Taxonomy" id="1737425"/>
    <lineage>
        <taxon>Bacteria</taxon>
        <taxon>Bacillati</taxon>
        <taxon>Actinomycetota</taxon>
        <taxon>Actinomycetes</taxon>
        <taxon>Mycobacteriales</taxon>
        <taxon>Corynebacteriaceae</taxon>
        <taxon>Corynebacterium</taxon>
    </lineage>
</organism>
<dbReference type="EMBL" id="CP024988">
    <property type="protein sequence ID" value="AWT26124.1"/>
    <property type="molecule type" value="Genomic_DNA"/>
</dbReference>
<dbReference type="RefSeq" id="WP_227871236.1">
    <property type="nucleotide sequence ID" value="NZ_CP024988.1"/>
</dbReference>
<dbReference type="KEGG" id="cpre:Csp1_13320"/>